<accession>A0A6J4JFY5</accession>
<feature type="compositionally biased region" description="Basic and acidic residues" evidence="1">
    <location>
        <begin position="618"/>
        <end position="634"/>
    </location>
</feature>
<feature type="non-terminal residue" evidence="2">
    <location>
        <position position="1"/>
    </location>
</feature>
<evidence type="ECO:0000256" key="1">
    <source>
        <dbReference type="SAM" id="MobiDB-lite"/>
    </source>
</evidence>
<feature type="compositionally biased region" description="Basic residues" evidence="1">
    <location>
        <begin position="521"/>
        <end position="537"/>
    </location>
</feature>
<feature type="compositionally biased region" description="Basic residues" evidence="1">
    <location>
        <begin position="7"/>
        <end position="21"/>
    </location>
</feature>
<feature type="compositionally biased region" description="Basic residues" evidence="1">
    <location>
        <begin position="95"/>
        <end position="126"/>
    </location>
</feature>
<dbReference type="EMBL" id="CADCTI010000290">
    <property type="protein sequence ID" value="CAA9278118.1"/>
    <property type="molecule type" value="Genomic_DNA"/>
</dbReference>
<feature type="compositionally biased region" description="Basic and acidic residues" evidence="1">
    <location>
        <begin position="281"/>
        <end position="293"/>
    </location>
</feature>
<organism evidence="2">
    <name type="scientific">uncultured Blastococcus sp</name>
    <dbReference type="NCBI Taxonomy" id="217144"/>
    <lineage>
        <taxon>Bacteria</taxon>
        <taxon>Bacillati</taxon>
        <taxon>Actinomycetota</taxon>
        <taxon>Actinomycetes</taxon>
        <taxon>Geodermatophilales</taxon>
        <taxon>Geodermatophilaceae</taxon>
        <taxon>Blastococcus</taxon>
        <taxon>environmental samples</taxon>
    </lineage>
</organism>
<feature type="compositionally biased region" description="Basic residues" evidence="1">
    <location>
        <begin position="172"/>
        <end position="184"/>
    </location>
</feature>
<dbReference type="EC" id="2.4.1.288" evidence="2"/>
<keyword evidence="2" id="KW-0328">Glycosyltransferase</keyword>
<feature type="compositionally biased region" description="Basic residues" evidence="1">
    <location>
        <begin position="133"/>
        <end position="151"/>
    </location>
</feature>
<feature type="compositionally biased region" description="Basic and acidic residues" evidence="1">
    <location>
        <begin position="321"/>
        <end position="338"/>
    </location>
</feature>
<feature type="non-terminal residue" evidence="2">
    <location>
        <position position="634"/>
    </location>
</feature>
<dbReference type="AlphaFoldDB" id="A0A6J4JFY5"/>
<protein>
    <submittedName>
        <fullName evidence="2">Bifunctional beta-1,5/1,6-galactofuranosyltransferase GlfT2 in cell wall galactan polymerization</fullName>
        <ecNumber evidence="2">2.4.1.288</ecNumber>
    </submittedName>
</protein>
<name>A0A6J4JFY5_9ACTN</name>
<dbReference type="GO" id="GO:0016757">
    <property type="term" value="F:glycosyltransferase activity"/>
    <property type="evidence" value="ECO:0007669"/>
    <property type="project" value="UniProtKB-KW"/>
</dbReference>
<feature type="region of interest" description="Disordered" evidence="1">
    <location>
        <begin position="88"/>
        <end position="454"/>
    </location>
</feature>
<feature type="compositionally biased region" description="Basic residues" evidence="1">
    <location>
        <begin position="30"/>
        <end position="50"/>
    </location>
</feature>
<keyword evidence="2" id="KW-0808">Transferase</keyword>
<feature type="region of interest" description="Disordered" evidence="1">
    <location>
        <begin position="1"/>
        <end position="64"/>
    </location>
</feature>
<feature type="compositionally biased region" description="Low complexity" evidence="1">
    <location>
        <begin position="546"/>
        <end position="560"/>
    </location>
</feature>
<evidence type="ECO:0000313" key="2">
    <source>
        <dbReference type="EMBL" id="CAA9278118.1"/>
    </source>
</evidence>
<feature type="compositionally biased region" description="Basic residues" evidence="1">
    <location>
        <begin position="193"/>
        <end position="206"/>
    </location>
</feature>
<feature type="compositionally biased region" description="Basic residues" evidence="1">
    <location>
        <begin position="238"/>
        <end position="269"/>
    </location>
</feature>
<proteinExistence type="predicted"/>
<feature type="compositionally biased region" description="Low complexity" evidence="1">
    <location>
        <begin position="583"/>
        <end position="599"/>
    </location>
</feature>
<sequence>DDDHRTPGRSRRGRRGRRVRHPPPAGAAAARRRPHQGAHALPRRGHRPGAGRRPLDGHARRGRRGLLRHVFQRLPRRLLAALDDAAHGAAPAGAARHRPRRRAPLQGRRHRGARHLGRGHRRRHRGAGAGPHAVHRRRLVLVRPVRGRRPHPRDGRLVRHPRARARGPAGGRHLHLQPPHRLRRRDVDDRLRPRGLRRADRRRRRGPGQQEGARRRRLRRDGRGARRPAAPGGAGQPRRQRRLRPRHVRDPRAHRRHAPALPRRRRAARSRQPAPRADLQPVHDRADARRRSDAAPAEPLGAAHHGRGRRPARVPLPPGRLRRDAARLRRGDAARDQRAAPPGRRRLQRLVDVPDPPRGAGEDRPAPPAVHQVGRRRVRPARQGGRLPHGDAARRRHLAPRLDRQGRRQRLAGLLLRPQPADRRGAAQPLRQRRRHPGQRHEGRPQAPAQAGVLGGRAAREGLRGLPGRPVLGLRRAAHGAGRRAGTAEGVPRQPGAGLRPARAGDGRRRHREPGPASGRQGRRGQGRRPRPARHGATRPGPRRPPAAAGAGAGRAVVRALHPRQRHRGHRRRSRRDLPAPRPGRLQGAAQALGRAQPGDPSALPRAVRPVPGGVGRTHLEGRLADSVRPAREV</sequence>
<reference evidence="2" key="1">
    <citation type="submission" date="2020-02" db="EMBL/GenBank/DDBJ databases">
        <authorList>
            <person name="Meier V. D."/>
        </authorList>
    </citation>
    <scope>NUCLEOTIDE SEQUENCE</scope>
    <source>
        <strain evidence="2">AVDCRST_MAG57</strain>
    </source>
</reference>
<feature type="compositionally biased region" description="Basic residues" evidence="1">
    <location>
        <begin position="561"/>
        <end position="575"/>
    </location>
</feature>
<gene>
    <name evidence="2" type="ORF">AVDCRST_MAG57-3560</name>
</gene>
<feature type="region of interest" description="Disordered" evidence="1">
    <location>
        <begin position="477"/>
        <end position="634"/>
    </location>
</feature>